<dbReference type="RefSeq" id="WP_224753019.1">
    <property type="nucleotide sequence ID" value="NZ_JACWFD010000013.1"/>
</dbReference>
<dbReference type="AlphaFoldDB" id="A0AAE4DZ11"/>
<name>A0AAE4DZ11_9ENTR</name>
<protein>
    <submittedName>
        <fullName evidence="1">Uncharacterized protein</fullName>
    </submittedName>
</protein>
<accession>A0AAE4DZ11</accession>
<dbReference type="EMBL" id="JALLIR010000001">
    <property type="protein sequence ID" value="MDR9948014.1"/>
    <property type="molecule type" value="Genomic_DNA"/>
</dbReference>
<evidence type="ECO:0000313" key="1">
    <source>
        <dbReference type="EMBL" id="MDR9948014.1"/>
    </source>
</evidence>
<comment type="caution">
    <text evidence="1">The sequence shown here is derived from an EMBL/GenBank/DDBJ whole genome shotgun (WGS) entry which is preliminary data.</text>
</comment>
<gene>
    <name evidence="1" type="ORF">MX989_18255</name>
</gene>
<organism evidence="1 2">
    <name type="scientific">Enterobacter sichuanensis</name>
    <dbReference type="NCBI Taxonomy" id="2071710"/>
    <lineage>
        <taxon>Bacteria</taxon>
        <taxon>Pseudomonadati</taxon>
        <taxon>Pseudomonadota</taxon>
        <taxon>Gammaproteobacteria</taxon>
        <taxon>Enterobacterales</taxon>
        <taxon>Enterobacteriaceae</taxon>
        <taxon>Enterobacter</taxon>
        <taxon>Enterobacter cloacae complex</taxon>
    </lineage>
</organism>
<proteinExistence type="predicted"/>
<evidence type="ECO:0000313" key="2">
    <source>
        <dbReference type="Proteomes" id="UP001185068"/>
    </source>
</evidence>
<dbReference type="Proteomes" id="UP001185068">
    <property type="component" value="Unassembled WGS sequence"/>
</dbReference>
<sequence length="115" mass="13672">MMSIHKRWLSFVLLDDISFKELLTKLEQVFERTLICEDDEGRYIAKAECDGFTVTLIDKEDRLSEFLCDENYSLEITIRSDDYFNSNFENFIKETLRNSNIKWGRSVWAPDKLSQ</sequence>
<reference evidence="1" key="1">
    <citation type="submission" date="2022-11" db="EMBL/GenBank/DDBJ databases">
        <title>blaNDM-1 and qnrB1 co-producing ST413 Enterobacter.</title>
        <authorList>
            <person name="Halder G."/>
            <person name="Chaudhuri B."/>
            <person name="Dutta S."/>
        </authorList>
    </citation>
    <scope>NUCLEOTIDE SEQUENCE</scope>
    <source>
        <strain evidence="1">PEER684</strain>
    </source>
</reference>